<dbReference type="InterPro" id="IPR011047">
    <property type="entry name" value="Quinoprotein_ADH-like_sf"/>
</dbReference>
<feature type="domain" description="HTH luxR-type" evidence="3">
    <location>
        <begin position="875"/>
        <end position="932"/>
    </location>
</feature>
<dbReference type="Gene3D" id="2.60.40.10">
    <property type="entry name" value="Immunoglobulins"/>
    <property type="match status" value="1"/>
</dbReference>
<dbReference type="GO" id="GO:0003677">
    <property type="term" value="F:DNA binding"/>
    <property type="evidence" value="ECO:0007669"/>
    <property type="project" value="InterPro"/>
</dbReference>
<dbReference type="InterPro" id="IPR013783">
    <property type="entry name" value="Ig-like_fold"/>
</dbReference>
<feature type="coiled-coil region" evidence="1">
    <location>
        <begin position="778"/>
        <end position="805"/>
    </location>
</feature>
<dbReference type="InterPro" id="IPR036388">
    <property type="entry name" value="WH-like_DNA-bd_sf"/>
</dbReference>
<dbReference type="GO" id="GO:0006355">
    <property type="term" value="P:regulation of DNA-templated transcription"/>
    <property type="evidence" value="ECO:0007669"/>
    <property type="project" value="InterPro"/>
</dbReference>
<reference evidence="4 5" key="1">
    <citation type="submission" date="2016-10" db="EMBL/GenBank/DDBJ databases">
        <authorList>
            <person name="de Groot N.N."/>
        </authorList>
    </citation>
    <scope>NUCLEOTIDE SEQUENCE [LARGE SCALE GENOMIC DNA]</scope>
    <source>
        <strain evidence="4 5">DSM 24956</strain>
    </source>
</reference>
<sequence>MNFIKSTYIFFIFFSVTVIKAQELPPIVNYTPQDYSGRNQNWKIDQSSEGYLYIGNNSGLLEYNGANWSLYPTKNNSSIRAVKIIKNKIFTGCYMDFGYWLKNDFGNLCYISLINKLDKPLLEDETFWNILNFEEYVLFQSLSRIYIYSVKDETFKVIEAPSKRAVLFKVGDYVYFQKSNEGIFRIENGKAVLVSDNEVVKNQEIIGAFFVDKKPLFITNNGKFYFFEDNKVVKWNVNSEEELKNRNIYSSLQLSDGSFVLGTVSNGLYHIDSKGGLLKNINKENGLLNNTVLCVYEDIDKNVWLGLDNGVCTINLNSPFNVYNDVKGNLGSVYASVIYKNKLYLGTNQGLFYTTLNSNKEPVFIKNTQGQVWFLKVVDNTLFCGHNTGTFTIKDNKATKISDFPGAWDVKKIEGQENLLLQGNYNGICVLEKVNTKWKFRNKIEGFDISSRFFEFIAPTELLINHEYKGVFRIKFNNELTKVISKIKSKPFGEESSLVVFNNTILHASNNGVFKFSKKKNDFVKDTILSSLLYSENNPIKGNLISDNTNKLWGFSNNNIVFVKQDAFNNKPKRINIPVEKSYNSSMVIAGFENLRHIQNEEYLVGNSSGFTVLNTDRIKTNSYNVAINSVYKQELNYNKQQLALNKTNSLKATENNVYIAFSVPVYDKNTEVNYQYRLKGFYDEWGSWSNESSTSFKNLPFGTYNFEVKAKIGNKISENIATYSFRIERPWYLSNIAIVLYSITFILLFLLVHNLYKRYFNKQKLALVKKKQREFAVSQLESDKVIMKLKNEKLKNEVDSKTRELSVSTMSIIKKNELLNTIKKELLVLKSNKEITPVIKIINKNLSPNSDWEMFEEAFNNADTDFLKKIKEIHPNLTPNDLRLCAYLRLNLSSKEIAPLLNISPRSVEIKRYRLRKKIELPHEKSLVEYILEI</sequence>
<dbReference type="STRING" id="762486.SAMN05444411_11249"/>
<dbReference type="Pfam" id="PF07495">
    <property type="entry name" value="Y_Y_Y"/>
    <property type="match status" value="1"/>
</dbReference>
<dbReference type="Gene3D" id="2.130.10.10">
    <property type="entry name" value="YVTN repeat-like/Quinoprotein amine dehydrogenase"/>
    <property type="match status" value="2"/>
</dbReference>
<feature type="transmembrane region" description="Helical" evidence="2">
    <location>
        <begin position="732"/>
        <end position="753"/>
    </location>
</feature>
<dbReference type="AlphaFoldDB" id="A0A1H3FT82"/>
<name>A0A1H3FT82_9FLAO</name>
<dbReference type="Gene3D" id="1.10.10.10">
    <property type="entry name" value="Winged helix-like DNA-binding domain superfamily/Winged helix DNA-binding domain"/>
    <property type="match status" value="1"/>
</dbReference>
<proteinExistence type="predicted"/>
<keyword evidence="1" id="KW-0175">Coiled coil</keyword>
<evidence type="ECO:0000313" key="4">
    <source>
        <dbReference type="EMBL" id="SDX94140.1"/>
    </source>
</evidence>
<keyword evidence="2" id="KW-1133">Transmembrane helix</keyword>
<protein>
    <submittedName>
        <fullName evidence="4">Regulatory protein, luxR family</fullName>
    </submittedName>
</protein>
<evidence type="ECO:0000259" key="3">
    <source>
        <dbReference type="SMART" id="SM00421"/>
    </source>
</evidence>
<dbReference type="SUPFAM" id="SSF46894">
    <property type="entry name" value="C-terminal effector domain of the bipartite response regulators"/>
    <property type="match status" value="1"/>
</dbReference>
<dbReference type="RefSeq" id="WP_245729963.1">
    <property type="nucleotide sequence ID" value="NZ_FNNJ01000012.1"/>
</dbReference>
<keyword evidence="2" id="KW-0472">Membrane</keyword>
<organism evidence="4 5">
    <name type="scientific">Lutibacter oricola</name>
    <dbReference type="NCBI Taxonomy" id="762486"/>
    <lineage>
        <taxon>Bacteria</taxon>
        <taxon>Pseudomonadati</taxon>
        <taxon>Bacteroidota</taxon>
        <taxon>Flavobacteriia</taxon>
        <taxon>Flavobacteriales</taxon>
        <taxon>Flavobacteriaceae</taxon>
        <taxon>Lutibacter</taxon>
    </lineage>
</organism>
<evidence type="ECO:0000256" key="2">
    <source>
        <dbReference type="SAM" id="Phobius"/>
    </source>
</evidence>
<dbReference type="InterPro" id="IPR016032">
    <property type="entry name" value="Sig_transdc_resp-reg_C-effctor"/>
</dbReference>
<keyword evidence="5" id="KW-1185">Reference proteome</keyword>
<dbReference type="EMBL" id="FNNJ01000012">
    <property type="protein sequence ID" value="SDX94140.1"/>
    <property type="molecule type" value="Genomic_DNA"/>
</dbReference>
<gene>
    <name evidence="4" type="ORF">SAMN05444411_11249</name>
</gene>
<evidence type="ECO:0000256" key="1">
    <source>
        <dbReference type="SAM" id="Coils"/>
    </source>
</evidence>
<dbReference type="InterPro" id="IPR000792">
    <property type="entry name" value="Tscrpt_reg_LuxR_C"/>
</dbReference>
<evidence type="ECO:0000313" key="5">
    <source>
        <dbReference type="Proteomes" id="UP000199595"/>
    </source>
</evidence>
<dbReference type="SUPFAM" id="SSF50998">
    <property type="entry name" value="Quinoprotein alcohol dehydrogenase-like"/>
    <property type="match status" value="1"/>
</dbReference>
<keyword evidence="2" id="KW-0812">Transmembrane</keyword>
<dbReference type="InterPro" id="IPR015943">
    <property type="entry name" value="WD40/YVTN_repeat-like_dom_sf"/>
</dbReference>
<dbReference type="Proteomes" id="UP000199595">
    <property type="component" value="Unassembled WGS sequence"/>
</dbReference>
<dbReference type="InterPro" id="IPR011123">
    <property type="entry name" value="Y_Y_Y"/>
</dbReference>
<dbReference type="SMART" id="SM00421">
    <property type="entry name" value="HTH_LUXR"/>
    <property type="match status" value="1"/>
</dbReference>
<accession>A0A1H3FT82</accession>